<protein>
    <recommendedName>
        <fullName evidence="8">Membrane transport protein MMPL domain-containing protein</fullName>
    </recommendedName>
</protein>
<dbReference type="InterPro" id="IPR004869">
    <property type="entry name" value="MMPL_dom"/>
</dbReference>
<evidence type="ECO:0000259" key="8">
    <source>
        <dbReference type="Pfam" id="PF03176"/>
    </source>
</evidence>
<comment type="caution">
    <text evidence="9">The sequence shown here is derived from an EMBL/GenBank/DDBJ whole genome shotgun (WGS) entry which is preliminary data.</text>
</comment>
<gene>
    <name evidence="9" type="ORF">Aco03nite_079520</name>
</gene>
<dbReference type="SUPFAM" id="SSF82866">
    <property type="entry name" value="Multidrug efflux transporter AcrB transmembrane domain"/>
    <property type="match status" value="1"/>
</dbReference>
<dbReference type="InterPro" id="IPR050545">
    <property type="entry name" value="Mycobact_MmpL"/>
</dbReference>
<evidence type="ECO:0000313" key="10">
    <source>
        <dbReference type="Proteomes" id="UP000612282"/>
    </source>
</evidence>
<accession>A0ABQ3XM08</accession>
<comment type="subcellular location">
    <subcellularLocation>
        <location evidence="1">Cell membrane</location>
        <topology evidence="1">Multi-pass membrane protein</topology>
    </subcellularLocation>
</comment>
<evidence type="ECO:0000256" key="3">
    <source>
        <dbReference type="ARBA" id="ARBA00022475"/>
    </source>
</evidence>
<evidence type="ECO:0000256" key="7">
    <source>
        <dbReference type="SAM" id="Phobius"/>
    </source>
</evidence>
<dbReference type="Proteomes" id="UP000612282">
    <property type="component" value="Unassembled WGS sequence"/>
</dbReference>
<reference evidence="9 10" key="1">
    <citation type="submission" date="2021-01" db="EMBL/GenBank/DDBJ databases">
        <title>Whole genome shotgun sequence of Actinoplanes couchii NBRC 106145.</title>
        <authorList>
            <person name="Komaki H."/>
            <person name="Tamura T."/>
        </authorList>
    </citation>
    <scope>NUCLEOTIDE SEQUENCE [LARGE SCALE GENOMIC DNA]</scope>
    <source>
        <strain evidence="9 10">NBRC 106145</strain>
    </source>
</reference>
<evidence type="ECO:0000256" key="6">
    <source>
        <dbReference type="ARBA" id="ARBA00023136"/>
    </source>
</evidence>
<evidence type="ECO:0000256" key="2">
    <source>
        <dbReference type="ARBA" id="ARBA00010157"/>
    </source>
</evidence>
<evidence type="ECO:0000256" key="1">
    <source>
        <dbReference type="ARBA" id="ARBA00004651"/>
    </source>
</evidence>
<dbReference type="RefSeq" id="WP_310380934.1">
    <property type="nucleotide sequence ID" value="NZ_BAAAQE010000112.1"/>
</dbReference>
<keyword evidence="4 7" id="KW-0812">Transmembrane</keyword>
<dbReference type="PANTHER" id="PTHR33406:SF11">
    <property type="entry name" value="MEMBRANE PROTEIN SCO6666-RELATED"/>
    <property type="match status" value="1"/>
</dbReference>
<keyword evidence="3" id="KW-1003">Cell membrane</keyword>
<proteinExistence type="inferred from homology"/>
<keyword evidence="10" id="KW-1185">Reference proteome</keyword>
<keyword evidence="6 7" id="KW-0472">Membrane</keyword>
<dbReference type="PANTHER" id="PTHR33406">
    <property type="entry name" value="MEMBRANE PROTEIN MJ1562-RELATED"/>
    <property type="match status" value="1"/>
</dbReference>
<sequence length="119" mass="11877">MFAGVTVIIALAGLSIVGIGFLTEMGLAAASTVAVAVLMSLTLLPAVIRVAGERIMPSRERKGLRQLTASLPNTTVIPVVGDITLQDDIEPCGTASAVPTTLTGAAVVDQGSGGSGFGL</sequence>
<feature type="domain" description="Membrane transport protein MMPL" evidence="8">
    <location>
        <begin position="2"/>
        <end position="63"/>
    </location>
</feature>
<comment type="similarity">
    <text evidence="2">Belongs to the resistance-nodulation-cell division (RND) (TC 2.A.6) family. MmpL subfamily.</text>
</comment>
<organism evidence="9 10">
    <name type="scientific">Actinoplanes couchii</name>
    <dbReference type="NCBI Taxonomy" id="403638"/>
    <lineage>
        <taxon>Bacteria</taxon>
        <taxon>Bacillati</taxon>
        <taxon>Actinomycetota</taxon>
        <taxon>Actinomycetes</taxon>
        <taxon>Micromonosporales</taxon>
        <taxon>Micromonosporaceae</taxon>
        <taxon>Actinoplanes</taxon>
    </lineage>
</organism>
<name>A0ABQ3XM08_9ACTN</name>
<keyword evidence="5 7" id="KW-1133">Transmembrane helix</keyword>
<evidence type="ECO:0000256" key="5">
    <source>
        <dbReference type="ARBA" id="ARBA00022989"/>
    </source>
</evidence>
<dbReference type="EMBL" id="BOMG01000097">
    <property type="protein sequence ID" value="GID59548.1"/>
    <property type="molecule type" value="Genomic_DNA"/>
</dbReference>
<evidence type="ECO:0000313" key="9">
    <source>
        <dbReference type="EMBL" id="GID59548.1"/>
    </source>
</evidence>
<dbReference type="Pfam" id="PF03176">
    <property type="entry name" value="MMPL"/>
    <property type="match status" value="1"/>
</dbReference>
<feature type="transmembrane region" description="Helical" evidence="7">
    <location>
        <begin position="28"/>
        <end position="52"/>
    </location>
</feature>
<evidence type="ECO:0000256" key="4">
    <source>
        <dbReference type="ARBA" id="ARBA00022692"/>
    </source>
</evidence>